<name>A0A0P7AKJ4_9HYPO</name>
<reference evidence="2 3" key="1">
    <citation type="submission" date="2015-09" db="EMBL/GenBank/DDBJ databases">
        <title>Draft genome of a European isolate of the apple canker pathogen Neonectria ditissima.</title>
        <authorList>
            <person name="Gomez-Cortecero A."/>
            <person name="Harrison R.J."/>
            <person name="Armitage A.D."/>
        </authorList>
    </citation>
    <scope>NUCLEOTIDE SEQUENCE [LARGE SCALE GENOMIC DNA]</scope>
    <source>
        <strain evidence="2 3">R09/05</strain>
    </source>
</reference>
<protein>
    <submittedName>
        <fullName evidence="2">Uncharacterized protein</fullName>
    </submittedName>
</protein>
<feature type="region of interest" description="Disordered" evidence="1">
    <location>
        <begin position="284"/>
        <end position="308"/>
    </location>
</feature>
<evidence type="ECO:0000313" key="2">
    <source>
        <dbReference type="EMBL" id="KPM34345.1"/>
    </source>
</evidence>
<feature type="region of interest" description="Disordered" evidence="1">
    <location>
        <begin position="1"/>
        <end position="23"/>
    </location>
</feature>
<feature type="compositionally biased region" description="Polar residues" evidence="1">
    <location>
        <begin position="360"/>
        <end position="397"/>
    </location>
</feature>
<feature type="region of interest" description="Disordered" evidence="1">
    <location>
        <begin position="334"/>
        <end position="397"/>
    </location>
</feature>
<gene>
    <name evidence="2" type="ORF">AK830_g12231</name>
</gene>
<keyword evidence="3" id="KW-1185">Reference proteome</keyword>
<feature type="compositionally biased region" description="Polar residues" evidence="1">
    <location>
        <begin position="297"/>
        <end position="308"/>
    </location>
</feature>
<dbReference type="AlphaFoldDB" id="A0A0P7AKJ4"/>
<accession>A0A0P7AKJ4</accession>
<evidence type="ECO:0000313" key="3">
    <source>
        <dbReference type="Proteomes" id="UP000050424"/>
    </source>
</evidence>
<evidence type="ECO:0000256" key="1">
    <source>
        <dbReference type="SAM" id="MobiDB-lite"/>
    </source>
</evidence>
<feature type="compositionally biased region" description="Pro residues" evidence="1">
    <location>
        <begin position="346"/>
        <end position="357"/>
    </location>
</feature>
<organism evidence="2 3">
    <name type="scientific">Neonectria ditissima</name>
    <dbReference type="NCBI Taxonomy" id="78410"/>
    <lineage>
        <taxon>Eukaryota</taxon>
        <taxon>Fungi</taxon>
        <taxon>Dikarya</taxon>
        <taxon>Ascomycota</taxon>
        <taxon>Pezizomycotina</taxon>
        <taxon>Sordariomycetes</taxon>
        <taxon>Hypocreomycetidae</taxon>
        <taxon>Hypocreales</taxon>
        <taxon>Nectriaceae</taxon>
        <taxon>Neonectria</taxon>
    </lineage>
</organism>
<proteinExistence type="predicted"/>
<dbReference type="Proteomes" id="UP000050424">
    <property type="component" value="Unassembled WGS sequence"/>
</dbReference>
<sequence length="478" mass="51722">MTQSGVPSQLQTSESGSRATLPGSTANANLFQSLYDDPVEQQEQITAMCLLVSLLTGSEPEPYPIKEHFALLEEQGPEGFCLTRAYEVLDLASLPVRYLESALDFVSDLDKIQFRIKTRTGEPFVIIPDQDDTIALPALKPRNILYYMSEVGSFHTNWEYVSPEYHSFYLAIGSGYLLGRQGKLCRIGSIQQASLNIAQRFQRQPEILPAASITRMPSDAPWRGPPRVPPPHIWPHAPQPTAFQVGLPRPGLRHASWPAPPEVACKSAAPGGIAVRTVALRGVAPQGDAPQGDASEATASQNVTPFNINSTTVWPGSYPPAGAGASPQPATLGESWYGYLPAPTKLSPPRPPRPARPAPQQETSPQLFAPSTSWSGDSRPTAAPINTSPAVDQSNLPSTPVGQLFDLEALCGMEMVKNGWDECHSDFDSDSDSEPPMMFKLAQQVALLETCINNLQTTLEDQTEADKALAGNDNTTQL</sequence>
<comment type="caution">
    <text evidence="2">The sequence shown here is derived from an EMBL/GenBank/DDBJ whole genome shotgun (WGS) entry which is preliminary data.</text>
</comment>
<dbReference type="EMBL" id="LKCW01000353">
    <property type="protein sequence ID" value="KPM34345.1"/>
    <property type="molecule type" value="Genomic_DNA"/>
</dbReference>